<dbReference type="PANTHER" id="PTHR30399">
    <property type="entry name" value="UNCHARACTERIZED PROTEIN YGJP"/>
    <property type="match status" value="1"/>
</dbReference>
<proteinExistence type="predicted"/>
<keyword evidence="3" id="KW-1185">Reference proteome</keyword>
<dbReference type="InterPro" id="IPR053136">
    <property type="entry name" value="UTP_pyrophosphatase-like"/>
</dbReference>
<sequence>MPKIEEIDLSLISNYSTETYNSVCSLIENNMLEKYLLDRYPNYHSISNNKELLLYAKQLKNRYLKKSQPLHKVSYDDSIDRVYKALGLNSSKSFSHGRKTKSVIEIRISSIFKKCPDEFLKMIVVHELAHLKEKNHDKKFYSLCQNMESNYFQLEFDFRLYLIQLEME</sequence>
<dbReference type="CDD" id="cd07344">
    <property type="entry name" value="M48_yhfN_like"/>
    <property type="match status" value="1"/>
</dbReference>
<evidence type="ECO:0000259" key="1">
    <source>
        <dbReference type="Pfam" id="PF01863"/>
    </source>
</evidence>
<dbReference type="OrthoDB" id="9811177at2"/>
<dbReference type="EMBL" id="CP035807">
    <property type="protein sequence ID" value="QEN03155.1"/>
    <property type="molecule type" value="Genomic_DNA"/>
</dbReference>
<dbReference type="RefSeq" id="WP_149566415.1">
    <property type="nucleotide sequence ID" value="NZ_CP035807.1"/>
</dbReference>
<dbReference type="Pfam" id="PF01863">
    <property type="entry name" value="YgjP-like"/>
    <property type="match status" value="1"/>
</dbReference>
<feature type="domain" description="YgjP-like metallopeptidase" evidence="1">
    <location>
        <begin position="77"/>
        <end position="151"/>
    </location>
</feature>
<gene>
    <name evidence="2" type="ORF">EW093_00035</name>
</gene>
<dbReference type="KEGG" id="sper:EW093_00035"/>
<reference evidence="2 3" key="2">
    <citation type="submission" date="2019-09" db="EMBL/GenBank/DDBJ databases">
        <title>Complete Genome Sequence and Methylome Analysis of free living Spirochaetas.</title>
        <authorList>
            <person name="Leshcheva N."/>
            <person name="Mikheeva N."/>
        </authorList>
    </citation>
    <scope>NUCLEOTIDE SEQUENCE [LARGE SCALE GENOMIC DNA]</scope>
    <source>
        <strain evidence="2 3">P</strain>
    </source>
</reference>
<dbReference type="PANTHER" id="PTHR30399:SF1">
    <property type="entry name" value="UTP PYROPHOSPHATASE"/>
    <property type="match status" value="1"/>
</dbReference>
<protein>
    <submittedName>
        <fullName evidence="2">M48 family peptidase</fullName>
    </submittedName>
</protein>
<accession>A0A5C1Q550</accession>
<dbReference type="AlphaFoldDB" id="A0A5C1Q550"/>
<dbReference type="Proteomes" id="UP000323824">
    <property type="component" value="Chromosome"/>
</dbReference>
<organism evidence="2 3">
    <name type="scientific">Thiospirochaeta perfilievii</name>
    <dbReference type="NCBI Taxonomy" id="252967"/>
    <lineage>
        <taxon>Bacteria</taxon>
        <taxon>Pseudomonadati</taxon>
        <taxon>Spirochaetota</taxon>
        <taxon>Spirochaetia</taxon>
        <taxon>Spirochaetales</taxon>
        <taxon>Spirochaetaceae</taxon>
        <taxon>Thiospirochaeta</taxon>
    </lineage>
</organism>
<evidence type="ECO:0000313" key="2">
    <source>
        <dbReference type="EMBL" id="QEN03155.1"/>
    </source>
</evidence>
<evidence type="ECO:0000313" key="3">
    <source>
        <dbReference type="Proteomes" id="UP000323824"/>
    </source>
</evidence>
<dbReference type="Gene3D" id="3.30.2010.10">
    <property type="entry name" value="Metalloproteases ('zincins'), catalytic domain"/>
    <property type="match status" value="1"/>
</dbReference>
<dbReference type="InterPro" id="IPR002725">
    <property type="entry name" value="YgjP-like_metallopeptidase"/>
</dbReference>
<reference evidence="2 3" key="1">
    <citation type="submission" date="2019-02" db="EMBL/GenBank/DDBJ databases">
        <authorList>
            <person name="Fomenkov A."/>
            <person name="Dubinina G."/>
            <person name="Grabovich M."/>
            <person name="Vincze T."/>
            <person name="Roberts R.J."/>
        </authorList>
    </citation>
    <scope>NUCLEOTIDE SEQUENCE [LARGE SCALE GENOMIC DNA]</scope>
    <source>
        <strain evidence="2 3">P</strain>
    </source>
</reference>
<name>A0A5C1Q550_9SPIO</name>